<comment type="similarity">
    <text evidence="1">Belongs to the LysR transcriptional regulatory family.</text>
</comment>
<dbReference type="RefSeq" id="WP_202825216.1">
    <property type="nucleotide sequence ID" value="NZ_JAEUXJ010000003.1"/>
</dbReference>
<dbReference type="PANTHER" id="PTHR30537:SF26">
    <property type="entry name" value="GLYCINE CLEAVAGE SYSTEM TRANSCRIPTIONAL ACTIVATOR"/>
    <property type="match status" value="1"/>
</dbReference>
<evidence type="ECO:0000313" key="6">
    <source>
        <dbReference type="EMBL" id="MBL6455481.1"/>
    </source>
</evidence>
<dbReference type="Pfam" id="PF00126">
    <property type="entry name" value="HTH_1"/>
    <property type="match status" value="1"/>
</dbReference>
<organism evidence="6 7">
    <name type="scientific">Belnapia mucosa</name>
    <dbReference type="NCBI Taxonomy" id="2804532"/>
    <lineage>
        <taxon>Bacteria</taxon>
        <taxon>Pseudomonadati</taxon>
        <taxon>Pseudomonadota</taxon>
        <taxon>Alphaproteobacteria</taxon>
        <taxon>Acetobacterales</taxon>
        <taxon>Roseomonadaceae</taxon>
        <taxon>Belnapia</taxon>
    </lineage>
</organism>
<dbReference type="InterPro" id="IPR036388">
    <property type="entry name" value="WH-like_DNA-bd_sf"/>
</dbReference>
<evidence type="ECO:0000256" key="3">
    <source>
        <dbReference type="ARBA" id="ARBA00023125"/>
    </source>
</evidence>
<dbReference type="PANTHER" id="PTHR30537">
    <property type="entry name" value="HTH-TYPE TRANSCRIPTIONAL REGULATOR"/>
    <property type="match status" value="1"/>
</dbReference>
<evidence type="ECO:0000256" key="2">
    <source>
        <dbReference type="ARBA" id="ARBA00023015"/>
    </source>
</evidence>
<dbReference type="Gene3D" id="3.40.190.10">
    <property type="entry name" value="Periplasmic binding protein-like II"/>
    <property type="match status" value="2"/>
</dbReference>
<dbReference type="PROSITE" id="PS50931">
    <property type="entry name" value="HTH_LYSR"/>
    <property type="match status" value="1"/>
</dbReference>
<dbReference type="Proteomes" id="UP000606490">
    <property type="component" value="Unassembled WGS sequence"/>
</dbReference>
<accession>A0ABS1V2Y1</accession>
<gene>
    <name evidence="6" type="ORF">JMJ55_09115</name>
</gene>
<keyword evidence="4" id="KW-0804">Transcription</keyword>
<dbReference type="Gene3D" id="1.10.10.10">
    <property type="entry name" value="Winged helix-like DNA-binding domain superfamily/Winged helix DNA-binding domain"/>
    <property type="match status" value="1"/>
</dbReference>
<comment type="caution">
    <text evidence="6">The sequence shown here is derived from an EMBL/GenBank/DDBJ whole genome shotgun (WGS) entry which is preliminary data.</text>
</comment>
<reference evidence="6 7" key="1">
    <citation type="submission" date="2021-01" db="EMBL/GenBank/DDBJ databases">
        <title>Belnapia mucosa sp. nov. and Belnapia arida sp. nov., isolated from the Tabernas Desert (Almeria, Spain).</title>
        <authorList>
            <person name="Molina-Menor E."/>
            <person name="Vidal-Verdu A."/>
            <person name="Calonge A."/>
            <person name="Satari L."/>
            <person name="Pereto Magraner J."/>
            <person name="Porcar Miralles M."/>
        </authorList>
    </citation>
    <scope>NUCLEOTIDE SEQUENCE [LARGE SCALE GENOMIC DNA]</scope>
    <source>
        <strain evidence="6 7">T6</strain>
    </source>
</reference>
<keyword evidence="7" id="KW-1185">Reference proteome</keyword>
<dbReference type="InterPro" id="IPR036390">
    <property type="entry name" value="WH_DNA-bd_sf"/>
</dbReference>
<dbReference type="InterPro" id="IPR005119">
    <property type="entry name" value="LysR_subst-bd"/>
</dbReference>
<protein>
    <submittedName>
        <fullName evidence="6">LysR family transcriptional regulator</fullName>
    </submittedName>
</protein>
<dbReference type="Pfam" id="PF03466">
    <property type="entry name" value="LysR_substrate"/>
    <property type="match status" value="1"/>
</dbReference>
<evidence type="ECO:0000256" key="4">
    <source>
        <dbReference type="ARBA" id="ARBA00023163"/>
    </source>
</evidence>
<dbReference type="InterPro" id="IPR000847">
    <property type="entry name" value="LysR_HTH_N"/>
</dbReference>
<dbReference type="SUPFAM" id="SSF46785">
    <property type="entry name" value="Winged helix' DNA-binding domain"/>
    <property type="match status" value="1"/>
</dbReference>
<evidence type="ECO:0000313" key="7">
    <source>
        <dbReference type="Proteomes" id="UP000606490"/>
    </source>
</evidence>
<proteinExistence type="inferred from homology"/>
<feature type="domain" description="HTH lysR-type" evidence="5">
    <location>
        <begin position="5"/>
        <end position="53"/>
    </location>
</feature>
<sequence>MTALPSLRALRAFAEVAAAGGRIAPAARRLGVTPSAVSHLLRELERSLGAPLLAGRGAPEPLTEAGKRLAGGLAGGFAAIEAAVAEARRRRDPGEVRVSALTTFATLWLVPRLPRFRAARPATQLLLATDTRPVDLTTEPFDCAIRYGLGPWPGLDCRLLFRERMVVVANPRLLATAPLARLPRIGARSRREDWPMMLPALGLPEAPIAAEFPNRGLAVQAALAGLGATVVDRVLVGDLLAAGLLAEAAPGRWVERAEGHHVVATPVALQNPHLRALRDWLLAEVAPQRNCAPASTSMVVPER</sequence>
<dbReference type="EMBL" id="JAEUXJ010000003">
    <property type="protein sequence ID" value="MBL6455481.1"/>
    <property type="molecule type" value="Genomic_DNA"/>
</dbReference>
<dbReference type="SUPFAM" id="SSF53850">
    <property type="entry name" value="Periplasmic binding protein-like II"/>
    <property type="match status" value="1"/>
</dbReference>
<name>A0ABS1V2Y1_9PROT</name>
<evidence type="ECO:0000259" key="5">
    <source>
        <dbReference type="PROSITE" id="PS50931"/>
    </source>
</evidence>
<dbReference type="InterPro" id="IPR058163">
    <property type="entry name" value="LysR-type_TF_proteobact-type"/>
</dbReference>
<evidence type="ECO:0000256" key="1">
    <source>
        <dbReference type="ARBA" id="ARBA00009437"/>
    </source>
</evidence>
<keyword evidence="2" id="KW-0805">Transcription regulation</keyword>
<keyword evidence="3" id="KW-0238">DNA-binding</keyword>